<reference evidence="4 5" key="1">
    <citation type="journal article" date="2019" name="Emerg. Microbes Infect.">
        <title>Comprehensive subspecies identification of 175 nontuberculous mycobacteria species based on 7547 genomic profiles.</title>
        <authorList>
            <person name="Matsumoto Y."/>
            <person name="Kinjo T."/>
            <person name="Motooka D."/>
            <person name="Nabeya D."/>
            <person name="Jung N."/>
            <person name="Uechi K."/>
            <person name="Horii T."/>
            <person name="Iida T."/>
            <person name="Fujita J."/>
            <person name="Nakamura S."/>
        </authorList>
    </citation>
    <scope>NUCLEOTIDE SEQUENCE [LARGE SCALE GENOMIC DNA]</scope>
    <source>
        <strain evidence="4 5">JCM 13392</strain>
    </source>
</reference>
<comment type="caution">
    <text evidence="4">The sequence shown here is derived from an EMBL/GenBank/DDBJ whole genome shotgun (WGS) entry which is preliminary data.</text>
</comment>
<dbReference type="SUPFAM" id="SSF46689">
    <property type="entry name" value="Homeodomain-like"/>
    <property type="match status" value="1"/>
</dbReference>
<dbReference type="Proteomes" id="UP000465241">
    <property type="component" value="Unassembled WGS sequence"/>
</dbReference>
<protein>
    <recommendedName>
        <fullName evidence="3">HTH tetR-type domain-containing protein</fullName>
    </recommendedName>
</protein>
<evidence type="ECO:0000313" key="5">
    <source>
        <dbReference type="Proteomes" id="UP000465241"/>
    </source>
</evidence>
<dbReference type="AlphaFoldDB" id="A0A7I9WGB3"/>
<dbReference type="InterPro" id="IPR050109">
    <property type="entry name" value="HTH-type_TetR-like_transc_reg"/>
</dbReference>
<dbReference type="EMBL" id="BLKT01000003">
    <property type="protein sequence ID" value="GFG56579.1"/>
    <property type="molecule type" value="Genomic_DNA"/>
</dbReference>
<evidence type="ECO:0000256" key="2">
    <source>
        <dbReference type="PROSITE-ProRule" id="PRU00335"/>
    </source>
</evidence>
<dbReference type="Pfam" id="PF00440">
    <property type="entry name" value="TetR_N"/>
    <property type="match status" value="1"/>
</dbReference>
<evidence type="ECO:0000259" key="3">
    <source>
        <dbReference type="PROSITE" id="PS50977"/>
    </source>
</evidence>
<dbReference type="InterPro" id="IPR001647">
    <property type="entry name" value="HTH_TetR"/>
</dbReference>
<keyword evidence="1 2" id="KW-0238">DNA-binding</keyword>
<dbReference type="PROSITE" id="PS50977">
    <property type="entry name" value="HTH_TETR_2"/>
    <property type="match status" value="1"/>
</dbReference>
<keyword evidence="5" id="KW-1185">Reference proteome</keyword>
<feature type="DNA-binding region" description="H-T-H motif" evidence="2">
    <location>
        <begin position="94"/>
        <end position="113"/>
    </location>
</feature>
<name>A0A7I9WGB3_9MYCO</name>
<sequence>MCKVPALEQVSCLCGYRDHAAVSSRCAGGSARVATLVGSRLRSRNSLCSTIRTIGPFSLGGRIKERADAARNRAAILSAAGQLFDDATDPASVSMDAIAQAAGVGKGTLFRRFGDRSTLLLAVYDQRLDDLRIAVGTRSEPIDPAERIAGVLEAIVVFKLRNRRLVHAVEDARNGSTSLYVTAQYTEILDLIADSLTHMEWPRDVVWTAHALLALTRIDLIDHWATKENMSATRIVSEVRSFTDRLLRR</sequence>
<dbReference type="InterPro" id="IPR009057">
    <property type="entry name" value="Homeodomain-like_sf"/>
</dbReference>
<accession>A0A7I9WGB3</accession>
<proteinExistence type="predicted"/>
<dbReference type="PANTHER" id="PTHR30055">
    <property type="entry name" value="HTH-TYPE TRANSCRIPTIONAL REGULATOR RUTR"/>
    <property type="match status" value="1"/>
</dbReference>
<dbReference type="GO" id="GO:0000976">
    <property type="term" value="F:transcription cis-regulatory region binding"/>
    <property type="evidence" value="ECO:0007669"/>
    <property type="project" value="TreeGrafter"/>
</dbReference>
<organism evidence="4 5">
    <name type="scientific">Mycolicibacterium murale</name>
    <dbReference type="NCBI Taxonomy" id="182220"/>
    <lineage>
        <taxon>Bacteria</taxon>
        <taxon>Bacillati</taxon>
        <taxon>Actinomycetota</taxon>
        <taxon>Actinomycetes</taxon>
        <taxon>Mycobacteriales</taxon>
        <taxon>Mycobacteriaceae</taxon>
        <taxon>Mycolicibacterium</taxon>
    </lineage>
</organism>
<dbReference type="Gene3D" id="1.10.357.10">
    <property type="entry name" value="Tetracycline Repressor, domain 2"/>
    <property type="match status" value="1"/>
</dbReference>
<dbReference type="GO" id="GO:0003700">
    <property type="term" value="F:DNA-binding transcription factor activity"/>
    <property type="evidence" value="ECO:0007669"/>
    <property type="project" value="TreeGrafter"/>
</dbReference>
<evidence type="ECO:0000256" key="1">
    <source>
        <dbReference type="ARBA" id="ARBA00023125"/>
    </source>
</evidence>
<dbReference type="PANTHER" id="PTHR30055:SF209">
    <property type="entry name" value="POSSIBLE TRANSCRIPTIONAL REGULATORY PROTEIN (PROBABLY TETR-FAMILY)"/>
    <property type="match status" value="1"/>
</dbReference>
<gene>
    <name evidence="4" type="ORF">MMUR_07150</name>
</gene>
<evidence type="ECO:0000313" key="4">
    <source>
        <dbReference type="EMBL" id="GFG56579.1"/>
    </source>
</evidence>
<feature type="domain" description="HTH tetR-type" evidence="3">
    <location>
        <begin position="70"/>
        <end position="131"/>
    </location>
</feature>